<feature type="non-terminal residue" evidence="1">
    <location>
        <position position="1"/>
    </location>
</feature>
<protein>
    <submittedName>
        <fullName evidence="1">Uncharacterized protein</fullName>
    </submittedName>
</protein>
<feature type="non-terminal residue" evidence="1">
    <location>
        <position position="115"/>
    </location>
</feature>
<organism evidence="1 2">
    <name type="scientific">Pleurodeles waltl</name>
    <name type="common">Iberian ribbed newt</name>
    <dbReference type="NCBI Taxonomy" id="8319"/>
    <lineage>
        <taxon>Eukaryota</taxon>
        <taxon>Metazoa</taxon>
        <taxon>Chordata</taxon>
        <taxon>Craniata</taxon>
        <taxon>Vertebrata</taxon>
        <taxon>Euteleostomi</taxon>
        <taxon>Amphibia</taxon>
        <taxon>Batrachia</taxon>
        <taxon>Caudata</taxon>
        <taxon>Salamandroidea</taxon>
        <taxon>Salamandridae</taxon>
        <taxon>Pleurodelinae</taxon>
        <taxon>Pleurodeles</taxon>
    </lineage>
</organism>
<dbReference type="AlphaFoldDB" id="A0AAV7NPT8"/>
<evidence type="ECO:0000313" key="1">
    <source>
        <dbReference type="EMBL" id="KAJ1117054.1"/>
    </source>
</evidence>
<evidence type="ECO:0000313" key="2">
    <source>
        <dbReference type="Proteomes" id="UP001066276"/>
    </source>
</evidence>
<keyword evidence="2" id="KW-1185">Reference proteome</keyword>
<proteinExistence type="predicted"/>
<sequence>DWVLVKEARMKYKRALRDSKIKHKDKAWEELERAIALKDPGLFWKVVNRGSFRTDTSEGLGCNIAPEAWVIHFCSIFEGTPLRNNRENEYDMAPNLAIRFSLQGVMDAIQSSASN</sequence>
<accession>A0AAV7NPT8</accession>
<dbReference type="EMBL" id="JANPWB010000012">
    <property type="protein sequence ID" value="KAJ1117054.1"/>
    <property type="molecule type" value="Genomic_DNA"/>
</dbReference>
<gene>
    <name evidence="1" type="ORF">NDU88_005254</name>
</gene>
<comment type="caution">
    <text evidence="1">The sequence shown here is derived from an EMBL/GenBank/DDBJ whole genome shotgun (WGS) entry which is preliminary data.</text>
</comment>
<dbReference type="Proteomes" id="UP001066276">
    <property type="component" value="Chromosome 8"/>
</dbReference>
<reference evidence="1" key="1">
    <citation type="journal article" date="2022" name="bioRxiv">
        <title>Sequencing and chromosome-scale assembly of the giantPleurodeles waltlgenome.</title>
        <authorList>
            <person name="Brown T."/>
            <person name="Elewa A."/>
            <person name="Iarovenko S."/>
            <person name="Subramanian E."/>
            <person name="Araus A.J."/>
            <person name="Petzold A."/>
            <person name="Susuki M."/>
            <person name="Suzuki K.-i.T."/>
            <person name="Hayashi T."/>
            <person name="Toyoda A."/>
            <person name="Oliveira C."/>
            <person name="Osipova E."/>
            <person name="Leigh N.D."/>
            <person name="Simon A."/>
            <person name="Yun M.H."/>
        </authorList>
    </citation>
    <scope>NUCLEOTIDE SEQUENCE</scope>
    <source>
        <strain evidence="1">20211129_DDA</strain>
        <tissue evidence="1">Liver</tissue>
    </source>
</reference>
<name>A0AAV7NPT8_PLEWA</name>